<sequence length="72" mass="7895">MNPPSKAWLRYRCQECDADLPGNDEAHDLKVRTCPNCGTACDIEGSAARRGNARAAKKVVRTGLRAVMYPFA</sequence>
<dbReference type="Proteomes" id="UP000778970">
    <property type="component" value="Unassembled WGS sequence"/>
</dbReference>
<gene>
    <name evidence="1" type="ORF">CKO21_05235</name>
</gene>
<evidence type="ECO:0000313" key="1">
    <source>
        <dbReference type="EMBL" id="MBK1696642.1"/>
    </source>
</evidence>
<dbReference type="RefSeq" id="WP_027288580.1">
    <property type="nucleotide sequence ID" value="NZ_NRRE01000018.1"/>
</dbReference>
<reference evidence="1" key="1">
    <citation type="submission" date="2017-08" db="EMBL/GenBank/DDBJ databases">
        <authorList>
            <person name="Imhoff J.F."/>
            <person name="Rahn T."/>
            <person name="Kuenzel S."/>
            <person name="Neulinger S.C."/>
        </authorList>
    </citation>
    <scope>NUCLEOTIDE SEQUENCE</scope>
    <source>
        <strain evidence="1">DSM 9154</strain>
    </source>
</reference>
<dbReference type="EMBL" id="NRRE01000018">
    <property type="protein sequence ID" value="MBK1696642.1"/>
    <property type="molecule type" value="Genomic_DNA"/>
</dbReference>
<keyword evidence="2" id="KW-1185">Reference proteome</keyword>
<name>A0A934UZ23_9PROT</name>
<proteinExistence type="predicted"/>
<dbReference type="AlphaFoldDB" id="A0A934UZ23"/>
<protein>
    <submittedName>
        <fullName evidence="1">Uncharacterized protein</fullName>
    </submittedName>
</protein>
<organism evidence="1 2">
    <name type="scientific">Rhodovibrio salinarum</name>
    <dbReference type="NCBI Taxonomy" id="1087"/>
    <lineage>
        <taxon>Bacteria</taxon>
        <taxon>Pseudomonadati</taxon>
        <taxon>Pseudomonadota</taxon>
        <taxon>Alphaproteobacteria</taxon>
        <taxon>Rhodospirillales</taxon>
        <taxon>Rhodovibrionaceae</taxon>
        <taxon>Rhodovibrio</taxon>
    </lineage>
</organism>
<evidence type="ECO:0000313" key="2">
    <source>
        <dbReference type="Proteomes" id="UP000778970"/>
    </source>
</evidence>
<accession>A0A934UZ23</accession>
<comment type="caution">
    <text evidence="1">The sequence shown here is derived from an EMBL/GenBank/DDBJ whole genome shotgun (WGS) entry which is preliminary data.</text>
</comment>
<reference evidence="1" key="2">
    <citation type="journal article" date="2020" name="Microorganisms">
        <title>Osmotic Adaptation and Compatible Solute Biosynthesis of Phototrophic Bacteria as Revealed from Genome Analyses.</title>
        <authorList>
            <person name="Imhoff J.F."/>
            <person name="Rahn T."/>
            <person name="Kunzel S."/>
            <person name="Keller A."/>
            <person name="Neulinger S.C."/>
        </authorList>
    </citation>
    <scope>NUCLEOTIDE SEQUENCE</scope>
    <source>
        <strain evidence="1">DSM 9154</strain>
    </source>
</reference>